<evidence type="ECO:0000313" key="4">
    <source>
        <dbReference type="Proteomes" id="UP000281553"/>
    </source>
</evidence>
<proteinExistence type="predicted"/>
<feature type="compositionally biased region" description="Acidic residues" evidence="1">
    <location>
        <begin position="1"/>
        <end position="17"/>
    </location>
</feature>
<reference evidence="3 4" key="1">
    <citation type="submission" date="2018-11" db="EMBL/GenBank/DDBJ databases">
        <authorList>
            <consortium name="Pathogen Informatics"/>
        </authorList>
    </citation>
    <scope>NUCLEOTIDE SEQUENCE [LARGE SCALE GENOMIC DNA]</scope>
</reference>
<dbReference type="Gene3D" id="2.70.130.10">
    <property type="entry name" value="Mannose-6-phosphate receptor binding domain"/>
    <property type="match status" value="1"/>
</dbReference>
<dbReference type="AlphaFoldDB" id="A0A3P6Q3U8"/>
<evidence type="ECO:0000313" key="3">
    <source>
        <dbReference type="EMBL" id="VDK43139.1"/>
    </source>
</evidence>
<dbReference type="Pfam" id="PF07915">
    <property type="entry name" value="PRKCSH"/>
    <property type="match status" value="1"/>
</dbReference>
<feature type="region of interest" description="Disordered" evidence="1">
    <location>
        <begin position="1"/>
        <end position="42"/>
    </location>
</feature>
<accession>A0A3P6Q3U8</accession>
<evidence type="ECO:0000259" key="2">
    <source>
        <dbReference type="Pfam" id="PF07915"/>
    </source>
</evidence>
<gene>
    <name evidence="3" type="ORF">DILT_LOCUS1367</name>
</gene>
<feature type="non-terminal residue" evidence="3">
    <location>
        <position position="1"/>
    </location>
</feature>
<keyword evidence="4" id="KW-1185">Reference proteome</keyword>
<organism evidence="3 4">
    <name type="scientific">Dibothriocephalus latus</name>
    <name type="common">Fish tapeworm</name>
    <name type="synonym">Diphyllobothrium latum</name>
    <dbReference type="NCBI Taxonomy" id="60516"/>
    <lineage>
        <taxon>Eukaryota</taxon>
        <taxon>Metazoa</taxon>
        <taxon>Spiralia</taxon>
        <taxon>Lophotrochozoa</taxon>
        <taxon>Platyhelminthes</taxon>
        <taxon>Cestoda</taxon>
        <taxon>Eucestoda</taxon>
        <taxon>Diphyllobothriidea</taxon>
        <taxon>Diphyllobothriidae</taxon>
        <taxon>Dibothriocephalus</taxon>
    </lineage>
</organism>
<name>A0A3P6Q3U8_DIBLA</name>
<protein>
    <recommendedName>
        <fullName evidence="2">Protein OS9-like domain-containing protein</fullName>
    </recommendedName>
</protein>
<dbReference type="EMBL" id="UYRU01008908">
    <property type="protein sequence ID" value="VDK43139.1"/>
    <property type="molecule type" value="Genomic_DNA"/>
</dbReference>
<dbReference type="Proteomes" id="UP000281553">
    <property type="component" value="Unassembled WGS sequence"/>
</dbReference>
<dbReference type="InterPro" id="IPR009011">
    <property type="entry name" value="Man6P_isomerase_rcpt-bd_dom_sf"/>
</dbReference>
<feature type="domain" description="Protein OS9-like" evidence="2">
    <location>
        <begin position="58"/>
        <end position="82"/>
    </location>
</feature>
<dbReference type="InterPro" id="IPR012913">
    <property type="entry name" value="OS9-like_dom"/>
</dbReference>
<dbReference type="OrthoDB" id="239053at2759"/>
<feature type="compositionally biased region" description="Basic and acidic residues" evidence="1">
    <location>
        <begin position="18"/>
        <end position="29"/>
    </location>
</feature>
<sequence length="170" mass="18976">KSTEVEVTEQEAEGTDSQEERQPPSKVDTEQAPSNGPPNFDFQSARSREIHSFLRGSTCLSGGLGWWKHEVCYGRKIIQYHESMGSAFADVFRAILSDRRFRRCPLCAPQCDGARMVSYAMISFKLLHLPHSPPAVRQQKNGGDDMDPSSHGLGFHVTDSIINHLTPAYI</sequence>
<evidence type="ECO:0000256" key="1">
    <source>
        <dbReference type="SAM" id="MobiDB-lite"/>
    </source>
</evidence>